<name>A0A645D4X4_9ZZZZ</name>
<accession>A0A645D4X4</accession>
<dbReference type="AlphaFoldDB" id="A0A645D4X4"/>
<organism evidence="1">
    <name type="scientific">bioreactor metagenome</name>
    <dbReference type="NCBI Taxonomy" id="1076179"/>
    <lineage>
        <taxon>unclassified sequences</taxon>
        <taxon>metagenomes</taxon>
        <taxon>ecological metagenomes</taxon>
    </lineage>
</organism>
<comment type="caution">
    <text evidence="1">The sequence shown here is derived from an EMBL/GenBank/DDBJ whole genome shotgun (WGS) entry which is preliminary data.</text>
</comment>
<sequence>MVYRMIIWTFISKNLAKMDLHAVEYLDYSANTGMSDDILFFENADHLSKNGAKVFSYLLLQDLIQQGYLDASVDNYNYGPLYQTVLQK</sequence>
<proteinExistence type="predicted"/>
<dbReference type="EMBL" id="VSSQ01032858">
    <property type="protein sequence ID" value="MPM84265.1"/>
    <property type="molecule type" value="Genomic_DNA"/>
</dbReference>
<evidence type="ECO:0000313" key="1">
    <source>
        <dbReference type="EMBL" id="MPM84265.1"/>
    </source>
</evidence>
<reference evidence="1" key="1">
    <citation type="submission" date="2019-08" db="EMBL/GenBank/DDBJ databases">
        <authorList>
            <person name="Kucharzyk K."/>
            <person name="Murdoch R.W."/>
            <person name="Higgins S."/>
            <person name="Loffler F."/>
        </authorList>
    </citation>
    <scope>NUCLEOTIDE SEQUENCE</scope>
</reference>
<gene>
    <name evidence="1" type="ORF">SDC9_131336</name>
</gene>
<evidence type="ECO:0008006" key="2">
    <source>
        <dbReference type="Google" id="ProtNLM"/>
    </source>
</evidence>
<protein>
    <recommendedName>
        <fullName evidence="2">SGNH domain-containing protein</fullName>
    </recommendedName>
</protein>